<evidence type="ECO:0000313" key="2">
    <source>
        <dbReference type="Proteomes" id="UP001482620"/>
    </source>
</evidence>
<protein>
    <submittedName>
        <fullName evidence="1">Uncharacterized protein</fullName>
    </submittedName>
</protein>
<organism evidence="1 2">
    <name type="scientific">Ilyodon furcidens</name>
    <name type="common">goldbreast splitfin</name>
    <dbReference type="NCBI Taxonomy" id="33524"/>
    <lineage>
        <taxon>Eukaryota</taxon>
        <taxon>Metazoa</taxon>
        <taxon>Chordata</taxon>
        <taxon>Craniata</taxon>
        <taxon>Vertebrata</taxon>
        <taxon>Euteleostomi</taxon>
        <taxon>Actinopterygii</taxon>
        <taxon>Neopterygii</taxon>
        <taxon>Teleostei</taxon>
        <taxon>Neoteleostei</taxon>
        <taxon>Acanthomorphata</taxon>
        <taxon>Ovalentaria</taxon>
        <taxon>Atherinomorphae</taxon>
        <taxon>Cyprinodontiformes</taxon>
        <taxon>Goodeidae</taxon>
        <taxon>Ilyodon</taxon>
    </lineage>
</organism>
<comment type="caution">
    <text evidence="1">The sequence shown here is derived from an EMBL/GenBank/DDBJ whole genome shotgun (WGS) entry which is preliminary data.</text>
</comment>
<gene>
    <name evidence="1" type="ORF">ILYODFUR_002046</name>
</gene>
<evidence type="ECO:0000313" key="1">
    <source>
        <dbReference type="EMBL" id="MEQ2242949.1"/>
    </source>
</evidence>
<dbReference type="Proteomes" id="UP001482620">
    <property type="component" value="Unassembled WGS sequence"/>
</dbReference>
<reference evidence="1 2" key="1">
    <citation type="submission" date="2021-06" db="EMBL/GenBank/DDBJ databases">
        <authorList>
            <person name="Palmer J.M."/>
        </authorList>
    </citation>
    <scope>NUCLEOTIDE SEQUENCE [LARGE SCALE GENOMIC DNA]</scope>
    <source>
        <strain evidence="2">if_2019</strain>
        <tissue evidence="1">Muscle</tissue>
    </source>
</reference>
<keyword evidence="2" id="KW-1185">Reference proteome</keyword>
<accession>A0ABV0UDF7</accession>
<dbReference type="EMBL" id="JAHRIQ010069606">
    <property type="protein sequence ID" value="MEQ2242949.1"/>
    <property type="molecule type" value="Genomic_DNA"/>
</dbReference>
<proteinExistence type="predicted"/>
<sequence length="90" mass="10056">MRTNQQEVAFHFYGNSIPGTNHQKTCNVQKLLATFNQVETSTGTIFNASLQCYVHVKQTEDVNGVCLCRQVCSAIVPRKGSCFPPVEMFL</sequence>
<name>A0ABV0UDF7_9TELE</name>